<dbReference type="EMBL" id="CP041186">
    <property type="protein sequence ID" value="QDG50854.1"/>
    <property type="molecule type" value="Genomic_DNA"/>
</dbReference>
<feature type="region of interest" description="Disordered" evidence="1">
    <location>
        <begin position="121"/>
        <end position="160"/>
    </location>
</feature>
<dbReference type="AlphaFoldDB" id="A0A4Y6PR90"/>
<dbReference type="Proteomes" id="UP000315995">
    <property type="component" value="Chromosome"/>
</dbReference>
<dbReference type="InterPro" id="IPR008912">
    <property type="entry name" value="Uncharacterised_CoxE"/>
</dbReference>
<gene>
    <name evidence="2" type="ORF">FIV42_08950</name>
</gene>
<protein>
    <submittedName>
        <fullName evidence="2">VWA domain-containing protein</fullName>
    </submittedName>
</protein>
<dbReference type="RefSeq" id="WP_141197346.1">
    <property type="nucleotide sequence ID" value="NZ_CP041186.1"/>
</dbReference>
<proteinExistence type="predicted"/>
<reference evidence="2 3" key="1">
    <citation type="submission" date="2019-06" db="EMBL/GenBank/DDBJ databases">
        <title>Persicimonas caeni gen. nov., sp. nov., a predatory bacterium isolated from solar saltern.</title>
        <authorList>
            <person name="Wang S."/>
        </authorList>
    </citation>
    <scope>NUCLEOTIDE SEQUENCE [LARGE SCALE GENOMIC DNA]</scope>
    <source>
        <strain evidence="2 3">YN101</strain>
    </source>
</reference>
<dbReference type="Pfam" id="PF05762">
    <property type="entry name" value="VWA_CoxE"/>
    <property type="match status" value="1"/>
</dbReference>
<evidence type="ECO:0000313" key="2">
    <source>
        <dbReference type="EMBL" id="QDG50854.1"/>
    </source>
</evidence>
<dbReference type="OrthoDB" id="9764216at2"/>
<organism evidence="2 3">
    <name type="scientific">Persicimonas caeni</name>
    <dbReference type="NCBI Taxonomy" id="2292766"/>
    <lineage>
        <taxon>Bacteria</taxon>
        <taxon>Deltaproteobacteria</taxon>
        <taxon>Bradymonadales</taxon>
        <taxon>Bradymonadaceae</taxon>
        <taxon>Persicimonas</taxon>
    </lineage>
</organism>
<keyword evidence="3" id="KW-1185">Reference proteome</keyword>
<feature type="compositionally biased region" description="Basic and acidic residues" evidence="1">
    <location>
        <begin position="121"/>
        <end position="130"/>
    </location>
</feature>
<name>A0A4Y6PR90_PERCE</name>
<feature type="compositionally biased region" description="Gly residues" evidence="1">
    <location>
        <begin position="135"/>
        <end position="148"/>
    </location>
</feature>
<sequence length="394" mass="45647">MFINFFYHLRARGLPLSTTEFLALLDALAQGLSRESLEHFYVVARAVLVKRPEHYDIYDQAFYEFFKDTEFDKSLLDGLHDELLEWLENPLAPPNLSPEELDELKRLGLDELREEFEKRLQEQDERHDGGSHWIGTGGTSPFGHGGQNPAGVRVGDQGGGRSAVQIASERRFRNLRKDLTLDVRDIGMALRRLRQLTREGNEEKLDLQETIDQTARNAGYIELVFRPPRENNVKLLLLCDVGGSMNPYTRLTSRLFSAAHQASHFKNFESYYFHNCPYETLYTDMEREKGKPTEEVFRNLDQTWRCIVVGDAAMAPTELTSRGGSVNYWHYNEKAGIEYLRTLKDTIPRTVWLNPDKPAWWGSWTTQEIKKMFPMYPFTMQGLEDAVDELRRRG</sequence>
<evidence type="ECO:0000256" key="1">
    <source>
        <dbReference type="SAM" id="MobiDB-lite"/>
    </source>
</evidence>
<accession>A0A4Y6PR90</accession>
<dbReference type="PANTHER" id="PTHR39338:SF7">
    <property type="entry name" value="BLL6692 PROTEIN"/>
    <property type="match status" value="1"/>
</dbReference>
<dbReference type="PANTHER" id="PTHR39338">
    <property type="entry name" value="BLL5662 PROTEIN-RELATED"/>
    <property type="match status" value="1"/>
</dbReference>
<accession>A0A5B8Y299</accession>
<evidence type="ECO:0000313" key="3">
    <source>
        <dbReference type="Proteomes" id="UP000315995"/>
    </source>
</evidence>